<accession>A0ACB8C6G5</accession>
<gene>
    <name evidence="1" type="ORF">HPB49_000035</name>
</gene>
<proteinExistence type="predicted"/>
<comment type="caution">
    <text evidence="1">The sequence shown here is derived from an EMBL/GenBank/DDBJ whole genome shotgun (WGS) entry which is preliminary data.</text>
</comment>
<organism evidence="1 2">
    <name type="scientific">Dermacentor silvarum</name>
    <name type="common">Tick</name>
    <dbReference type="NCBI Taxonomy" id="543639"/>
    <lineage>
        <taxon>Eukaryota</taxon>
        <taxon>Metazoa</taxon>
        <taxon>Ecdysozoa</taxon>
        <taxon>Arthropoda</taxon>
        <taxon>Chelicerata</taxon>
        <taxon>Arachnida</taxon>
        <taxon>Acari</taxon>
        <taxon>Parasitiformes</taxon>
        <taxon>Ixodida</taxon>
        <taxon>Ixodoidea</taxon>
        <taxon>Ixodidae</taxon>
        <taxon>Rhipicephalinae</taxon>
        <taxon>Dermacentor</taxon>
    </lineage>
</organism>
<evidence type="ECO:0000313" key="2">
    <source>
        <dbReference type="Proteomes" id="UP000821865"/>
    </source>
</evidence>
<protein>
    <submittedName>
        <fullName evidence="1">Uncharacterized protein</fullName>
    </submittedName>
</protein>
<dbReference type="EMBL" id="CM023477">
    <property type="protein sequence ID" value="KAH7936483.1"/>
    <property type="molecule type" value="Genomic_DNA"/>
</dbReference>
<keyword evidence="2" id="KW-1185">Reference proteome</keyword>
<evidence type="ECO:0000313" key="1">
    <source>
        <dbReference type="EMBL" id="KAH7936483.1"/>
    </source>
</evidence>
<reference evidence="1" key="1">
    <citation type="submission" date="2020-05" db="EMBL/GenBank/DDBJ databases">
        <title>Large-scale comparative analyses of tick genomes elucidate their genetic diversity and vector capacities.</title>
        <authorList>
            <person name="Jia N."/>
            <person name="Wang J."/>
            <person name="Shi W."/>
            <person name="Du L."/>
            <person name="Sun Y."/>
            <person name="Zhan W."/>
            <person name="Jiang J."/>
            <person name="Wang Q."/>
            <person name="Zhang B."/>
            <person name="Ji P."/>
            <person name="Sakyi L.B."/>
            <person name="Cui X."/>
            <person name="Yuan T."/>
            <person name="Jiang B."/>
            <person name="Yang W."/>
            <person name="Lam T.T.-Y."/>
            <person name="Chang Q."/>
            <person name="Ding S."/>
            <person name="Wang X."/>
            <person name="Zhu J."/>
            <person name="Ruan X."/>
            <person name="Zhao L."/>
            <person name="Wei J."/>
            <person name="Que T."/>
            <person name="Du C."/>
            <person name="Cheng J."/>
            <person name="Dai P."/>
            <person name="Han X."/>
            <person name="Huang E."/>
            <person name="Gao Y."/>
            <person name="Liu J."/>
            <person name="Shao H."/>
            <person name="Ye R."/>
            <person name="Li L."/>
            <person name="Wei W."/>
            <person name="Wang X."/>
            <person name="Wang C."/>
            <person name="Yang T."/>
            <person name="Huo Q."/>
            <person name="Li W."/>
            <person name="Guo W."/>
            <person name="Chen H."/>
            <person name="Zhou L."/>
            <person name="Ni X."/>
            <person name="Tian J."/>
            <person name="Zhou Y."/>
            <person name="Sheng Y."/>
            <person name="Liu T."/>
            <person name="Pan Y."/>
            <person name="Xia L."/>
            <person name="Li J."/>
            <person name="Zhao F."/>
            <person name="Cao W."/>
        </authorList>
    </citation>
    <scope>NUCLEOTIDE SEQUENCE</scope>
    <source>
        <strain evidence="1">Dsil-2018</strain>
    </source>
</reference>
<name>A0ACB8C6G5_DERSI</name>
<sequence length="673" mass="74995">MNVAPAAQASCLASPETPRPPESVRLWLAFPFMPLALLVGLIVLLIVALTAPVAILIPPRTPACCHGELRLLSRLVNDTIQPCRDIFARVCATYGRKEMPGSLRDIRLGEESARYKPDGSEAGKVINKHYQVCLGAMSRAEELAPETVASIVHFMGSEAFKTQKGMLRFVVEMSLRYSLETTVLFLTSDLRDIWKQHVKTYNKRPNATTSVAVVITRPIVLQVNGSVAPLYARVQREALEAVNQALSTNVTSYDIETLVGNLTIVKDEAALSASDMGALTSMVPSVLDTEWRALLENIAGTPLGKEVFHTSIAEIKHRLGVLLDTARQPTTIAFLLVDATSNLILSMLHSRFKKSIHERYFRRCTDEGQTLVPLLAVHRLSMIKSGEKRAEQFRSVFQKIAGIVADTAPRFAAPKDAESLKQYVNRFGIVLPVDIFRMNAPLPKLGDRYAWNYMSLQASGWTAERMPLPKSIPRLALKDAIQTKNLMVRDDTIFVSLGLYTAMNISDDYDPVVAYATVGMSLADALWNSVFKTRFSTETNLLFDVVNKCRNASGHFFPKIVFRYAELSFNVTLEAARSKQWFDEFQMGALMKASRCQVFFLLLLFHYYCPGRMWKQRMTGRESNYLLSNTDDYHTAFGCPWNGVRDNATDVCISEGRDAVLNATNVPVAGGTR</sequence>
<dbReference type="Proteomes" id="UP000821865">
    <property type="component" value="Chromosome 8"/>
</dbReference>